<feature type="compositionally biased region" description="Basic and acidic residues" evidence="3">
    <location>
        <begin position="475"/>
        <end position="488"/>
    </location>
</feature>
<evidence type="ECO:0000256" key="4">
    <source>
        <dbReference type="SAM" id="SignalP"/>
    </source>
</evidence>
<feature type="domain" description="Phospholipase A2-like central" evidence="5">
    <location>
        <begin position="131"/>
        <end position="198"/>
    </location>
</feature>
<dbReference type="GO" id="GO:0005576">
    <property type="term" value="C:extracellular region"/>
    <property type="evidence" value="ECO:0007669"/>
    <property type="project" value="UniProtKB-SubCell"/>
</dbReference>
<reference evidence="6" key="2">
    <citation type="submission" date="2025-09" db="UniProtKB">
        <authorList>
            <consortium name="Ensembl"/>
        </authorList>
    </citation>
    <scope>IDENTIFICATION</scope>
</reference>
<dbReference type="InterPro" id="IPR016090">
    <property type="entry name" value="PLA2-like_dom"/>
</dbReference>
<feature type="region of interest" description="Disordered" evidence="3">
    <location>
        <begin position="344"/>
        <end position="401"/>
    </location>
</feature>
<comment type="subcellular location">
    <subcellularLocation>
        <location evidence="1">Secreted</location>
    </subcellularLocation>
</comment>
<evidence type="ECO:0000256" key="1">
    <source>
        <dbReference type="ARBA" id="ARBA00004613"/>
    </source>
</evidence>
<feature type="chain" id="PRO_5034005402" description="Phospholipase A2-like central domain-containing protein" evidence="4">
    <location>
        <begin position="19"/>
        <end position="501"/>
    </location>
</feature>
<dbReference type="Proteomes" id="UP000694569">
    <property type="component" value="Unplaced"/>
</dbReference>
<dbReference type="PROSITE" id="PS00118">
    <property type="entry name" value="PA2_HIS"/>
    <property type="match status" value="1"/>
</dbReference>
<dbReference type="AlphaFoldDB" id="A0A8C5N4H7"/>
<dbReference type="GeneTree" id="ENSGT00940000168434"/>
<evidence type="ECO:0000313" key="6">
    <source>
        <dbReference type="Ensembl" id="ENSLLEP00000022375.1"/>
    </source>
</evidence>
<reference evidence="6" key="1">
    <citation type="submission" date="2025-08" db="UniProtKB">
        <authorList>
            <consortium name="Ensembl"/>
        </authorList>
    </citation>
    <scope>IDENTIFICATION</scope>
</reference>
<keyword evidence="4" id="KW-0732">Signal</keyword>
<evidence type="ECO:0000259" key="5">
    <source>
        <dbReference type="Pfam" id="PF05826"/>
    </source>
</evidence>
<dbReference type="InterPro" id="IPR033113">
    <property type="entry name" value="PLA2_histidine"/>
</dbReference>
<evidence type="ECO:0000313" key="7">
    <source>
        <dbReference type="Proteomes" id="UP000694569"/>
    </source>
</evidence>
<dbReference type="SUPFAM" id="SSF48619">
    <property type="entry name" value="Phospholipase A2, PLA2"/>
    <property type="match status" value="1"/>
</dbReference>
<name>A0A8C5N4H7_9ANUR</name>
<feature type="region of interest" description="Disordered" evidence="3">
    <location>
        <begin position="462"/>
        <end position="501"/>
    </location>
</feature>
<sequence>MWDIPTLFLSSLIYVVLGFPNERNSLGIPECGLISSTGEHTVHQVTDGKELLVSIWDSRRQLVSCSVEVDEDLVSSFLSQCLLRRQHAAEDLAMDKIKLACHIFLQAVSPPWGTGVSPGHGLHRVKRGFTYPGTLWCGSGNTAESFEDLGEHRETDTCCRTHDQCEHVIHPFSYNYGYRNLRWHTISHCECDNNSSACRVFPAAALRCDRLLVGFLRRVRGGYSSCFCRFRFKECLRRVNDTVSRVVGQTFFNIIQVQCFEFTYKDLCLERYWYGWCKTYTKEKVAEPKDSGLYDYGGKLIDQVYKEEETNPTIPPSAEPLPLQPTLGSIIQATEDLLKLMMTVSPSTNDHSKVETTTKSEKEKKKDRKNKKGKGLKGKRGKGLKGKKKSQSSNGNFTSPTKVLWSEDIMKNEMKLSEKQPLDSIIHDLGEKEDPFNDVLNDEPRQEVTTQLSHETFINAEHKNMTTTLPQKHIPYTERPQKKNNPLEKRRRQRKKNKGNK</sequence>
<feature type="compositionally biased region" description="Basic residues" evidence="3">
    <location>
        <begin position="365"/>
        <end position="390"/>
    </location>
</feature>
<protein>
    <recommendedName>
        <fullName evidence="5">Phospholipase A2-like central domain-containing protein</fullName>
    </recommendedName>
</protein>
<dbReference type="GO" id="GO:0004623">
    <property type="term" value="F:phospholipase A2 activity"/>
    <property type="evidence" value="ECO:0007669"/>
    <property type="project" value="InterPro"/>
</dbReference>
<accession>A0A8C5N4H7</accession>
<dbReference type="GO" id="GO:0050482">
    <property type="term" value="P:arachidonate secretion"/>
    <property type="evidence" value="ECO:0007669"/>
    <property type="project" value="InterPro"/>
</dbReference>
<dbReference type="Ensembl" id="ENSLLET00000023241.1">
    <property type="protein sequence ID" value="ENSLLEP00000022375.1"/>
    <property type="gene ID" value="ENSLLEG00000014179.1"/>
</dbReference>
<dbReference type="OrthoDB" id="6075074at2759"/>
<dbReference type="PANTHER" id="PTHR12253">
    <property type="entry name" value="RH14732P"/>
    <property type="match status" value="1"/>
</dbReference>
<organism evidence="6 7">
    <name type="scientific">Leptobrachium leishanense</name>
    <name type="common">Leishan spiny toad</name>
    <dbReference type="NCBI Taxonomy" id="445787"/>
    <lineage>
        <taxon>Eukaryota</taxon>
        <taxon>Metazoa</taxon>
        <taxon>Chordata</taxon>
        <taxon>Craniata</taxon>
        <taxon>Vertebrata</taxon>
        <taxon>Euteleostomi</taxon>
        <taxon>Amphibia</taxon>
        <taxon>Batrachia</taxon>
        <taxon>Anura</taxon>
        <taxon>Pelobatoidea</taxon>
        <taxon>Megophryidae</taxon>
        <taxon>Leptobrachium</taxon>
    </lineage>
</organism>
<keyword evidence="2" id="KW-0964">Secreted</keyword>
<feature type="compositionally biased region" description="Polar residues" evidence="3">
    <location>
        <begin position="391"/>
        <end position="401"/>
    </location>
</feature>
<dbReference type="Pfam" id="PF05826">
    <property type="entry name" value="Phospholip_A2_2"/>
    <property type="match status" value="2"/>
</dbReference>
<dbReference type="CDD" id="cd04704">
    <property type="entry name" value="PLA2_bee_venom_like"/>
    <property type="match status" value="1"/>
</dbReference>
<feature type="compositionally biased region" description="Basic and acidic residues" evidence="3">
    <location>
        <begin position="350"/>
        <end position="364"/>
    </location>
</feature>
<feature type="domain" description="Phospholipase A2-like central" evidence="5">
    <location>
        <begin position="223"/>
        <end position="262"/>
    </location>
</feature>
<dbReference type="GO" id="GO:0006644">
    <property type="term" value="P:phospholipid metabolic process"/>
    <property type="evidence" value="ECO:0007669"/>
    <property type="project" value="InterPro"/>
</dbReference>
<keyword evidence="7" id="KW-1185">Reference proteome</keyword>
<dbReference type="Gene3D" id="1.20.90.10">
    <property type="entry name" value="Phospholipase A2 domain"/>
    <property type="match status" value="2"/>
</dbReference>
<evidence type="ECO:0000256" key="2">
    <source>
        <dbReference type="ARBA" id="ARBA00022525"/>
    </source>
</evidence>
<proteinExistence type="predicted"/>
<feature type="compositionally biased region" description="Basic residues" evidence="3">
    <location>
        <begin position="489"/>
        <end position="501"/>
    </location>
</feature>
<feature type="signal peptide" evidence="4">
    <location>
        <begin position="1"/>
        <end position="18"/>
    </location>
</feature>
<evidence type="ECO:0000256" key="3">
    <source>
        <dbReference type="SAM" id="MobiDB-lite"/>
    </source>
</evidence>
<dbReference type="InterPro" id="IPR036444">
    <property type="entry name" value="PLipase_A2_dom_sf"/>
</dbReference>